<evidence type="ECO:0000256" key="12">
    <source>
        <dbReference type="SAM" id="Phobius"/>
    </source>
</evidence>
<evidence type="ECO:0000256" key="11">
    <source>
        <dbReference type="ARBA" id="ARBA00023012"/>
    </source>
</evidence>
<dbReference type="GO" id="GO:0005886">
    <property type="term" value="C:plasma membrane"/>
    <property type="evidence" value="ECO:0007669"/>
    <property type="project" value="TreeGrafter"/>
</dbReference>
<keyword evidence="7" id="KW-0547">Nucleotide-binding</keyword>
<feature type="transmembrane region" description="Helical" evidence="12">
    <location>
        <begin position="148"/>
        <end position="171"/>
    </location>
</feature>
<evidence type="ECO:0000256" key="5">
    <source>
        <dbReference type="ARBA" id="ARBA00022679"/>
    </source>
</evidence>
<dbReference type="OrthoDB" id="9809766at2"/>
<dbReference type="InterPro" id="IPR050428">
    <property type="entry name" value="TCS_sensor_his_kinase"/>
</dbReference>
<evidence type="ECO:0000256" key="6">
    <source>
        <dbReference type="ARBA" id="ARBA00022692"/>
    </source>
</evidence>
<feature type="domain" description="Histidine kinase" evidence="13">
    <location>
        <begin position="232"/>
        <end position="441"/>
    </location>
</feature>
<dbReference type="SMART" id="SM00388">
    <property type="entry name" value="HisKA"/>
    <property type="match status" value="1"/>
</dbReference>
<keyword evidence="6 12" id="KW-0812">Transmembrane</keyword>
<dbReference type="AlphaFoldDB" id="A0A172WR91"/>
<evidence type="ECO:0000313" key="14">
    <source>
        <dbReference type="EMBL" id="ANF25930.1"/>
    </source>
</evidence>
<dbReference type="SUPFAM" id="SSF47384">
    <property type="entry name" value="Homodimeric domain of signal transducing histidine kinase"/>
    <property type="match status" value="1"/>
</dbReference>
<dbReference type="Gene3D" id="1.10.287.130">
    <property type="match status" value="1"/>
</dbReference>
<dbReference type="EMBL" id="CP015641">
    <property type="protein sequence ID" value="ANF25930.1"/>
    <property type="molecule type" value="Genomic_DNA"/>
</dbReference>
<evidence type="ECO:0000259" key="13">
    <source>
        <dbReference type="PROSITE" id="PS50109"/>
    </source>
</evidence>
<dbReference type="RefSeq" id="WP_064481554.1">
    <property type="nucleotide sequence ID" value="NZ_CP015641.1"/>
</dbReference>
<evidence type="ECO:0000256" key="8">
    <source>
        <dbReference type="ARBA" id="ARBA00022777"/>
    </source>
</evidence>
<dbReference type="InterPro" id="IPR036097">
    <property type="entry name" value="HisK_dim/P_sf"/>
</dbReference>
<name>A0A172WR91_STUST</name>
<evidence type="ECO:0000256" key="10">
    <source>
        <dbReference type="ARBA" id="ARBA00022989"/>
    </source>
</evidence>
<protein>
    <recommendedName>
        <fullName evidence="3">histidine kinase</fullName>
        <ecNumber evidence="3">2.7.13.3</ecNumber>
    </recommendedName>
</protein>
<dbReference type="SUPFAM" id="SSF55874">
    <property type="entry name" value="ATPase domain of HSP90 chaperone/DNA topoisomerase II/histidine kinase"/>
    <property type="match status" value="1"/>
</dbReference>
<keyword evidence="9" id="KW-0067">ATP-binding</keyword>
<dbReference type="CDD" id="cd00082">
    <property type="entry name" value="HisKA"/>
    <property type="match status" value="1"/>
</dbReference>
<reference evidence="14 15" key="1">
    <citation type="submission" date="2016-05" db="EMBL/GenBank/DDBJ databases">
        <title>Genome sequence of Pseudomonas stutzeri 273 and identification of the exopolysaccharide biosynthesis locus.</title>
        <authorList>
            <person name="Wu S."/>
            <person name="Sun C."/>
        </authorList>
    </citation>
    <scope>NUCLEOTIDE SEQUENCE [LARGE SCALE GENOMIC DNA]</scope>
    <source>
        <strain evidence="14 15">273</strain>
    </source>
</reference>
<dbReference type="GO" id="GO:0005524">
    <property type="term" value="F:ATP binding"/>
    <property type="evidence" value="ECO:0007669"/>
    <property type="project" value="UniProtKB-KW"/>
</dbReference>
<keyword evidence="5" id="KW-0808">Transferase</keyword>
<dbReference type="InterPro" id="IPR003661">
    <property type="entry name" value="HisK_dim/P_dom"/>
</dbReference>
<dbReference type="PANTHER" id="PTHR45436">
    <property type="entry name" value="SENSOR HISTIDINE KINASE YKOH"/>
    <property type="match status" value="1"/>
</dbReference>
<comment type="catalytic activity">
    <reaction evidence="1">
        <text>ATP + protein L-histidine = ADP + protein N-phospho-L-histidine.</text>
        <dbReference type="EC" id="2.7.13.3"/>
    </reaction>
</comment>
<evidence type="ECO:0000256" key="3">
    <source>
        <dbReference type="ARBA" id="ARBA00012438"/>
    </source>
</evidence>
<evidence type="ECO:0000256" key="4">
    <source>
        <dbReference type="ARBA" id="ARBA00022553"/>
    </source>
</evidence>
<dbReference type="InterPro" id="IPR036890">
    <property type="entry name" value="HATPase_C_sf"/>
</dbReference>
<evidence type="ECO:0000256" key="7">
    <source>
        <dbReference type="ARBA" id="ARBA00022741"/>
    </source>
</evidence>
<dbReference type="Gene3D" id="3.30.565.10">
    <property type="entry name" value="Histidine kinase-like ATPase, C-terminal domain"/>
    <property type="match status" value="1"/>
</dbReference>
<dbReference type="SMART" id="SM00387">
    <property type="entry name" value="HATPase_c"/>
    <property type="match status" value="1"/>
</dbReference>
<gene>
    <name evidence="14" type="ORF">PS273GM_12620</name>
</gene>
<keyword evidence="4" id="KW-0597">Phosphoprotein</keyword>
<dbReference type="GO" id="GO:0000155">
    <property type="term" value="F:phosphorelay sensor kinase activity"/>
    <property type="evidence" value="ECO:0007669"/>
    <property type="project" value="InterPro"/>
</dbReference>
<dbReference type="PANTHER" id="PTHR45436:SF14">
    <property type="entry name" value="SENSOR PROTEIN QSEC"/>
    <property type="match status" value="1"/>
</dbReference>
<dbReference type="Pfam" id="PF00512">
    <property type="entry name" value="HisKA"/>
    <property type="match status" value="1"/>
</dbReference>
<organism evidence="14 15">
    <name type="scientific">Stutzerimonas stutzeri</name>
    <name type="common">Pseudomonas stutzeri</name>
    <dbReference type="NCBI Taxonomy" id="316"/>
    <lineage>
        <taxon>Bacteria</taxon>
        <taxon>Pseudomonadati</taxon>
        <taxon>Pseudomonadota</taxon>
        <taxon>Gammaproteobacteria</taxon>
        <taxon>Pseudomonadales</taxon>
        <taxon>Pseudomonadaceae</taxon>
        <taxon>Stutzerimonas</taxon>
    </lineage>
</organism>
<proteinExistence type="predicted"/>
<dbReference type="EC" id="2.7.13.3" evidence="3"/>
<dbReference type="Pfam" id="PF02518">
    <property type="entry name" value="HATPase_c"/>
    <property type="match status" value="1"/>
</dbReference>
<evidence type="ECO:0000256" key="1">
    <source>
        <dbReference type="ARBA" id="ARBA00000085"/>
    </source>
</evidence>
<comment type="subcellular location">
    <subcellularLocation>
        <location evidence="2">Membrane</location>
        <topology evidence="2">Multi-pass membrane protein</topology>
    </subcellularLocation>
</comment>
<accession>A0A172WR91</accession>
<dbReference type="InterPro" id="IPR003594">
    <property type="entry name" value="HATPase_dom"/>
</dbReference>
<evidence type="ECO:0000313" key="15">
    <source>
        <dbReference type="Proteomes" id="UP000077787"/>
    </source>
</evidence>
<dbReference type="InterPro" id="IPR005467">
    <property type="entry name" value="His_kinase_dom"/>
</dbReference>
<keyword evidence="11" id="KW-0902">Two-component regulatory system</keyword>
<sequence>MSLRLRLTLALGAAFVLLWSAAATWMLFDVRNQLMLSLDQRLAASARMVTGLLVQLPQPQLGEGGITRLSAEQLGIENGLACQVSSLRGEVLARSHSAPDSVLDAQHTGFHNQLIGDTAWRTFTMIRDGMRITTADRLDERATLKRSVLLAAALPVLVALLGSLVVLWIGLGKGLSPLRRIRTALAQRSADSVDPLIIERLPPELAPLVETQNQLFARIAQALERERRLTDDAAHELRSPLTAIKTHLQVAAMTEGDTARRALAQAELGTDRLHRTLEQLLMLARVEGRVSFDDGQRCTAIEVAQLAIADASQQPGPRIELNAAADVSMRALAMPPALAIAALRNLLDNARRHTRPGSHVQLSLQQHAEDKVCFTVVDHGPVIAAQQVERFTERFWRSSEGDGSGLGLSIVKAIAERCGCELRFVAHGDGLQVELIAGLQEDVIEKTSRLSDPPHQPSDR</sequence>
<keyword evidence="8 14" id="KW-0418">Kinase</keyword>
<keyword evidence="12" id="KW-0472">Membrane</keyword>
<dbReference type="PROSITE" id="PS50109">
    <property type="entry name" value="HIS_KIN"/>
    <property type="match status" value="1"/>
</dbReference>
<evidence type="ECO:0000256" key="9">
    <source>
        <dbReference type="ARBA" id="ARBA00022840"/>
    </source>
</evidence>
<evidence type="ECO:0000256" key="2">
    <source>
        <dbReference type="ARBA" id="ARBA00004141"/>
    </source>
</evidence>
<dbReference type="Proteomes" id="UP000077787">
    <property type="component" value="Chromosome"/>
</dbReference>
<keyword evidence="10 12" id="KW-1133">Transmembrane helix</keyword>